<accession>A0ABD8B1R9</accession>
<evidence type="ECO:0000313" key="7">
    <source>
        <dbReference type="Proteomes" id="UP001364764"/>
    </source>
</evidence>
<dbReference type="PANTHER" id="PTHR43300">
    <property type="entry name" value="ACETYLTRANSFERASE"/>
    <property type="match status" value="1"/>
</dbReference>
<organism evidence="6 7">
    <name type="scientific">Paenibacillus amylolyticus</name>
    <dbReference type="NCBI Taxonomy" id="1451"/>
    <lineage>
        <taxon>Bacteria</taxon>
        <taxon>Bacillati</taxon>
        <taxon>Bacillota</taxon>
        <taxon>Bacilli</taxon>
        <taxon>Bacillales</taxon>
        <taxon>Paenibacillaceae</taxon>
        <taxon>Paenibacillus</taxon>
    </lineage>
</organism>
<dbReference type="Gene3D" id="3.40.50.20">
    <property type="match status" value="1"/>
</dbReference>
<feature type="binding site" evidence="4">
    <location>
        <position position="144"/>
    </location>
    <ligand>
        <name>acetyl-CoA</name>
        <dbReference type="ChEBI" id="CHEBI:57288"/>
    </ligand>
</feature>
<dbReference type="InterPro" id="IPR011004">
    <property type="entry name" value="Trimer_LpxA-like_sf"/>
</dbReference>
<dbReference type="InterPro" id="IPR041561">
    <property type="entry name" value="PglD_N"/>
</dbReference>
<keyword evidence="1" id="KW-0808">Transferase</keyword>
<sequence length="212" mass="22126">MGYIIFGAGGHGKVVLDNLHSCGEKIIGVMDDHMRGTDWRGIPLLGGLDRLEKINLKYPQSLYIIAIGHNATRVKLANIFEQSNVQFGKAIHSTAIIGSNVVIGDGAVIMANTVINADAHIGRHVIVNTAATVDHDCLIGDFVHLSPGVHLAGGVEIGYSAHVGVGASIVPQVKVGRGTIVGAGAAVIQSLPEQVLAVGCPAKINKYFKSKG</sequence>
<reference evidence="6 7" key="1">
    <citation type="submission" date="2024-02" db="EMBL/GenBank/DDBJ databases">
        <title>Complete sequences of two Paenibacillus sp. strains and one Lysinibacillus strain isolated from the environment on STAA medium highlight biotechnological potential.</title>
        <authorList>
            <person name="Attere S.A."/>
            <person name="Piche L.C."/>
            <person name="Intertaglia L."/>
            <person name="Lami R."/>
            <person name="Charette S.J."/>
            <person name="Vincent A.T."/>
        </authorList>
    </citation>
    <scope>NUCLEOTIDE SEQUENCE [LARGE SCALE GENOMIC DNA]</scope>
    <source>
        <strain evidence="6 7">Y5S-7</strain>
    </source>
</reference>
<dbReference type="EMBL" id="CP145892">
    <property type="protein sequence ID" value="WWP23792.1"/>
    <property type="molecule type" value="Genomic_DNA"/>
</dbReference>
<dbReference type="AlphaFoldDB" id="A0ABD8B1R9"/>
<dbReference type="InterPro" id="IPR020019">
    <property type="entry name" value="AcTrfase_PglD-like"/>
</dbReference>
<proteinExistence type="predicted"/>
<feature type="active site" description="Proton acceptor" evidence="3">
    <location>
        <position position="135"/>
    </location>
</feature>
<keyword evidence="2" id="KW-0677">Repeat</keyword>
<dbReference type="Pfam" id="PF17836">
    <property type="entry name" value="PglD_N"/>
    <property type="match status" value="1"/>
</dbReference>
<evidence type="ECO:0000256" key="3">
    <source>
        <dbReference type="PIRSR" id="PIRSR620019-1"/>
    </source>
</evidence>
<dbReference type="CDD" id="cd03360">
    <property type="entry name" value="LbH_AT_putative"/>
    <property type="match status" value="1"/>
</dbReference>
<feature type="binding site" evidence="4">
    <location>
        <position position="68"/>
    </location>
    <ligand>
        <name>substrate</name>
    </ligand>
</feature>
<evidence type="ECO:0000313" key="6">
    <source>
        <dbReference type="EMBL" id="WWP23792.1"/>
    </source>
</evidence>
<dbReference type="Gene3D" id="2.160.10.10">
    <property type="entry name" value="Hexapeptide repeat proteins"/>
    <property type="match status" value="1"/>
</dbReference>
<dbReference type="InterPro" id="IPR018357">
    <property type="entry name" value="Hexapep_transf_CS"/>
</dbReference>
<gene>
    <name evidence="6" type="ORF">V6668_27270</name>
</gene>
<dbReference type="Proteomes" id="UP001364764">
    <property type="component" value="Chromosome"/>
</dbReference>
<dbReference type="PANTHER" id="PTHR43300:SF7">
    <property type="entry name" value="UDP-N-ACETYLBACILLOSAMINE N-ACETYLTRANSFERASE"/>
    <property type="match status" value="1"/>
</dbReference>
<feature type="domain" description="PglD N-terminal" evidence="5">
    <location>
        <begin position="4"/>
        <end position="78"/>
    </location>
</feature>
<dbReference type="PROSITE" id="PS00101">
    <property type="entry name" value="HEXAPEP_TRANSFERASES"/>
    <property type="match status" value="1"/>
</dbReference>
<dbReference type="NCBIfam" id="TIGR03570">
    <property type="entry name" value="NeuD_NnaD"/>
    <property type="match status" value="1"/>
</dbReference>
<evidence type="ECO:0000256" key="4">
    <source>
        <dbReference type="PIRSR" id="PIRSR620019-2"/>
    </source>
</evidence>
<evidence type="ECO:0000259" key="5">
    <source>
        <dbReference type="Pfam" id="PF17836"/>
    </source>
</evidence>
<dbReference type="GO" id="GO:0016740">
    <property type="term" value="F:transferase activity"/>
    <property type="evidence" value="ECO:0007669"/>
    <property type="project" value="UniProtKB-KW"/>
</dbReference>
<dbReference type="InterPro" id="IPR050179">
    <property type="entry name" value="Trans_hexapeptide_repeat"/>
</dbReference>
<dbReference type="RefSeq" id="WP_192135138.1">
    <property type="nucleotide sequence ID" value="NZ_CP145892.1"/>
</dbReference>
<feature type="site" description="Increases basicity of active site His" evidence="3">
    <location>
        <position position="136"/>
    </location>
</feature>
<evidence type="ECO:0000256" key="1">
    <source>
        <dbReference type="ARBA" id="ARBA00022679"/>
    </source>
</evidence>
<dbReference type="SUPFAM" id="SSF51161">
    <property type="entry name" value="Trimeric LpxA-like enzymes"/>
    <property type="match status" value="1"/>
</dbReference>
<evidence type="ECO:0000256" key="2">
    <source>
        <dbReference type="ARBA" id="ARBA00022737"/>
    </source>
</evidence>
<name>A0ABD8B1R9_PAEAM</name>
<protein>
    <submittedName>
        <fullName evidence="6">Acetyltransferase</fullName>
    </submittedName>
</protein>
<dbReference type="GeneID" id="93479253"/>